<organism evidence="1 2">
    <name type="scientific">Lachnotalea glycerini</name>
    <dbReference type="NCBI Taxonomy" id="1763509"/>
    <lineage>
        <taxon>Bacteria</taxon>
        <taxon>Bacillati</taxon>
        <taxon>Bacillota</taxon>
        <taxon>Clostridia</taxon>
        <taxon>Lachnospirales</taxon>
        <taxon>Lachnospiraceae</taxon>
        <taxon>Lachnotalea</taxon>
    </lineage>
</organism>
<dbReference type="EMBL" id="QICS01000008">
    <property type="protein sequence ID" value="PXV88406.1"/>
    <property type="molecule type" value="Genomic_DNA"/>
</dbReference>
<comment type="caution">
    <text evidence="1">The sequence shown here is derived from an EMBL/GenBank/DDBJ whole genome shotgun (WGS) entry which is preliminary data.</text>
</comment>
<accession>A0A318ELK1</accession>
<evidence type="ECO:0000313" key="2">
    <source>
        <dbReference type="Proteomes" id="UP000247523"/>
    </source>
</evidence>
<protein>
    <submittedName>
        <fullName evidence="1">Uncharacterized protein</fullName>
    </submittedName>
</protein>
<evidence type="ECO:0000313" key="1">
    <source>
        <dbReference type="EMBL" id="PXV88406.1"/>
    </source>
</evidence>
<proteinExistence type="predicted"/>
<reference evidence="1 2" key="1">
    <citation type="submission" date="2018-05" db="EMBL/GenBank/DDBJ databases">
        <title>Genomic Encyclopedia of Type Strains, Phase IV (KMG-IV): sequencing the most valuable type-strain genomes for metagenomic binning, comparative biology and taxonomic classification.</title>
        <authorList>
            <person name="Goeker M."/>
        </authorList>
    </citation>
    <scope>NUCLEOTIDE SEQUENCE [LARGE SCALE GENOMIC DNA]</scope>
    <source>
        <strain evidence="1 2">DSM 28816</strain>
    </source>
</reference>
<dbReference type="Proteomes" id="UP000247523">
    <property type="component" value="Unassembled WGS sequence"/>
</dbReference>
<sequence length="74" mass="8893">MIRVEWFVMFILVVASREIYGIYSRKPSNYESGYSDAVSDFIATWNKSIDLHKNDDSKRLVMIRRFLQEKKDER</sequence>
<dbReference type="AlphaFoldDB" id="A0A318ELK1"/>
<gene>
    <name evidence="1" type="ORF">C8E03_108133</name>
</gene>
<name>A0A318ELK1_9FIRM</name>